<sequence>MPNQLNQAAVQFQRRRMTFSALSLLGLMSTPSWAQRYPVTSEQKATAERVAQNGVPVSELAANAPDSYTVKAGDTLWGISGLYLSKPWRWPELWGMNRQDVSNPHLIYPGQTLYLIRQGGLARLSLRSNNNSSDGGEIPTVKVVPRTRTEALSANALPTLRIQLIEPFLAEPVVVDERTLLEAPHIVAGQDDRVLISRGDRAYARGEANTPLVIGPGLPRDFRVFRSAKPIKNPNNGEILGYEAQYLGRARLERSESTQDAPEASPPLRPFPDSRVSDQGYPTEAPKPAPGEVVPATIDIVSIKEEIRAGDRLLPEPPRQLVNYVPRAPEMPITGGRIASVYGSAVANAAQNQVVAINLGKRDGIEAGHVLAILTEGARMIDKTDDQRTRVKLPDERNGLLMVFRTFDRVSYALILEIKQTVRVGDRLIHPL</sequence>
<dbReference type="EMBL" id="JAQSIO010000006">
    <property type="protein sequence ID" value="MDD0816156.1"/>
    <property type="molecule type" value="Genomic_DNA"/>
</dbReference>
<dbReference type="SMART" id="SM00257">
    <property type="entry name" value="LysM"/>
    <property type="match status" value="1"/>
</dbReference>
<dbReference type="InterPro" id="IPR052196">
    <property type="entry name" value="Bact_Kbp"/>
</dbReference>
<evidence type="ECO:0000313" key="4">
    <source>
        <dbReference type="EMBL" id="MDD0816156.1"/>
    </source>
</evidence>
<dbReference type="CDD" id="cd00118">
    <property type="entry name" value="LysM"/>
    <property type="match status" value="1"/>
</dbReference>
<dbReference type="Proteomes" id="UP001528672">
    <property type="component" value="Unassembled WGS sequence"/>
</dbReference>
<proteinExistence type="predicted"/>
<evidence type="ECO:0000313" key="5">
    <source>
        <dbReference type="Proteomes" id="UP001528672"/>
    </source>
</evidence>
<feature type="chain" id="PRO_5046901928" evidence="2">
    <location>
        <begin position="35"/>
        <end position="432"/>
    </location>
</feature>
<keyword evidence="5" id="KW-1185">Reference proteome</keyword>
<evidence type="ECO:0000256" key="2">
    <source>
        <dbReference type="SAM" id="SignalP"/>
    </source>
</evidence>
<dbReference type="PROSITE" id="PS51782">
    <property type="entry name" value="LYSM"/>
    <property type="match status" value="1"/>
</dbReference>
<name>A0ABT5MIA5_9BURK</name>
<keyword evidence="2" id="KW-0732">Signal</keyword>
<gene>
    <name evidence="4" type="ORF">PSQ39_16070</name>
</gene>
<reference evidence="4 5" key="1">
    <citation type="submission" date="2023-02" db="EMBL/GenBank/DDBJ databases">
        <title>Bacterial whole genome sequence for Curvibacter sp. HBC28.</title>
        <authorList>
            <person name="Le V."/>
            <person name="Ko S.-R."/>
            <person name="Ahn C.-Y."/>
            <person name="Oh H.-M."/>
        </authorList>
    </citation>
    <scope>NUCLEOTIDE SEQUENCE [LARGE SCALE GENOMIC DNA]</scope>
    <source>
        <strain evidence="4 5">HBC28</strain>
    </source>
</reference>
<organism evidence="4 5">
    <name type="scientific">Curvibacter microcysteis</name>
    <dbReference type="NCBI Taxonomy" id="3026419"/>
    <lineage>
        <taxon>Bacteria</taxon>
        <taxon>Pseudomonadati</taxon>
        <taxon>Pseudomonadota</taxon>
        <taxon>Betaproteobacteria</taxon>
        <taxon>Burkholderiales</taxon>
        <taxon>Comamonadaceae</taxon>
        <taxon>Curvibacter</taxon>
    </lineage>
</organism>
<dbReference type="Gene3D" id="3.10.350.10">
    <property type="entry name" value="LysM domain"/>
    <property type="match status" value="1"/>
</dbReference>
<feature type="region of interest" description="Disordered" evidence="1">
    <location>
        <begin position="252"/>
        <end position="292"/>
    </location>
</feature>
<comment type="caution">
    <text evidence="4">The sequence shown here is derived from an EMBL/GenBank/DDBJ whole genome shotgun (WGS) entry which is preliminary data.</text>
</comment>
<dbReference type="InterPro" id="IPR018392">
    <property type="entry name" value="LysM"/>
</dbReference>
<dbReference type="Pfam" id="PF01476">
    <property type="entry name" value="LysM"/>
    <property type="match status" value="1"/>
</dbReference>
<dbReference type="InterPro" id="IPR036779">
    <property type="entry name" value="LysM_dom_sf"/>
</dbReference>
<dbReference type="RefSeq" id="WP_273927849.1">
    <property type="nucleotide sequence ID" value="NZ_JAQSIO010000006.1"/>
</dbReference>
<feature type="signal peptide" evidence="2">
    <location>
        <begin position="1"/>
        <end position="34"/>
    </location>
</feature>
<accession>A0ABT5MIA5</accession>
<dbReference type="PANTHER" id="PTHR34700:SF4">
    <property type="entry name" value="PHAGE-LIKE ELEMENT PBSX PROTEIN XKDP"/>
    <property type="match status" value="1"/>
</dbReference>
<dbReference type="PANTHER" id="PTHR34700">
    <property type="entry name" value="POTASSIUM BINDING PROTEIN KBP"/>
    <property type="match status" value="1"/>
</dbReference>
<dbReference type="SUPFAM" id="SSF54106">
    <property type="entry name" value="LysM domain"/>
    <property type="match status" value="1"/>
</dbReference>
<feature type="domain" description="LysM" evidence="3">
    <location>
        <begin position="66"/>
        <end position="115"/>
    </location>
</feature>
<evidence type="ECO:0000256" key="1">
    <source>
        <dbReference type="SAM" id="MobiDB-lite"/>
    </source>
</evidence>
<protein>
    <submittedName>
        <fullName evidence="4">LysM domain-containing protein</fullName>
    </submittedName>
</protein>
<evidence type="ECO:0000259" key="3">
    <source>
        <dbReference type="PROSITE" id="PS51782"/>
    </source>
</evidence>